<dbReference type="InterPro" id="IPR045860">
    <property type="entry name" value="Snake_toxin-like_sf"/>
</dbReference>
<dbReference type="CDD" id="cd00117">
    <property type="entry name" value="TFP"/>
    <property type="match status" value="1"/>
</dbReference>
<sequence length="143" mass="15771">MGRLPLTGRLSFILIVIAVIIVRPCHMLLCYECSEEFSHIWEPRTCQVNVTYAPSRQCNDEQPFCFVTLVTVKGIVTSISRDCTDECFYGCQASGFGTTSMTCTTCCDEDHCNDSDSGLVQRCPAVVHWLGVFVSVVSVTGVL</sequence>
<protein>
    <submittedName>
        <fullName evidence="2">Uncharacterized protein</fullName>
    </submittedName>
</protein>
<keyword evidence="3" id="KW-1185">Reference proteome</keyword>
<evidence type="ECO:0000256" key="1">
    <source>
        <dbReference type="SAM" id="SignalP"/>
    </source>
</evidence>
<gene>
    <name evidence="2" type="ORF">GSLYS_00014064001</name>
</gene>
<reference evidence="2 3" key="1">
    <citation type="submission" date="2024-04" db="EMBL/GenBank/DDBJ databases">
        <authorList>
            <consortium name="Genoscope - CEA"/>
            <person name="William W."/>
        </authorList>
    </citation>
    <scope>NUCLEOTIDE SEQUENCE [LARGE SCALE GENOMIC DNA]</scope>
</reference>
<accession>A0AAV2I4J8</accession>
<feature type="chain" id="PRO_5043348645" evidence="1">
    <location>
        <begin position="28"/>
        <end position="143"/>
    </location>
</feature>
<comment type="caution">
    <text evidence="2">The sequence shown here is derived from an EMBL/GenBank/DDBJ whole genome shotgun (WGS) entry which is preliminary data.</text>
</comment>
<dbReference type="EMBL" id="CAXITT010000381">
    <property type="protein sequence ID" value="CAL1540415.1"/>
    <property type="molecule type" value="Genomic_DNA"/>
</dbReference>
<dbReference type="SUPFAM" id="SSF57302">
    <property type="entry name" value="Snake toxin-like"/>
    <property type="match status" value="1"/>
</dbReference>
<dbReference type="Proteomes" id="UP001497497">
    <property type="component" value="Unassembled WGS sequence"/>
</dbReference>
<evidence type="ECO:0000313" key="2">
    <source>
        <dbReference type="EMBL" id="CAL1540415.1"/>
    </source>
</evidence>
<organism evidence="2 3">
    <name type="scientific">Lymnaea stagnalis</name>
    <name type="common">Great pond snail</name>
    <name type="synonym">Helix stagnalis</name>
    <dbReference type="NCBI Taxonomy" id="6523"/>
    <lineage>
        <taxon>Eukaryota</taxon>
        <taxon>Metazoa</taxon>
        <taxon>Spiralia</taxon>
        <taxon>Lophotrochozoa</taxon>
        <taxon>Mollusca</taxon>
        <taxon>Gastropoda</taxon>
        <taxon>Heterobranchia</taxon>
        <taxon>Euthyneura</taxon>
        <taxon>Panpulmonata</taxon>
        <taxon>Hygrophila</taxon>
        <taxon>Lymnaeoidea</taxon>
        <taxon>Lymnaeidae</taxon>
        <taxon>Lymnaea</taxon>
    </lineage>
</organism>
<evidence type="ECO:0000313" key="3">
    <source>
        <dbReference type="Proteomes" id="UP001497497"/>
    </source>
</evidence>
<dbReference type="AlphaFoldDB" id="A0AAV2I4J8"/>
<keyword evidence="1" id="KW-0732">Signal</keyword>
<name>A0AAV2I4J8_LYMST</name>
<proteinExistence type="predicted"/>
<feature type="signal peptide" evidence="1">
    <location>
        <begin position="1"/>
        <end position="27"/>
    </location>
</feature>